<evidence type="ECO:0000313" key="3">
    <source>
        <dbReference type="EMBL" id="MBW0538234.1"/>
    </source>
</evidence>
<dbReference type="Proteomes" id="UP000765509">
    <property type="component" value="Unassembled WGS sequence"/>
</dbReference>
<evidence type="ECO:0000259" key="2">
    <source>
        <dbReference type="Pfam" id="PF07727"/>
    </source>
</evidence>
<feature type="chain" id="PRO_5040510991" description="Reverse transcriptase Ty1/copia-type domain-containing protein" evidence="1">
    <location>
        <begin position="25"/>
        <end position="141"/>
    </location>
</feature>
<proteinExistence type="predicted"/>
<name>A0A9Q3FFY5_9BASI</name>
<dbReference type="AlphaFoldDB" id="A0A9Q3FFY5"/>
<keyword evidence="4" id="KW-1185">Reference proteome</keyword>
<feature type="domain" description="Reverse transcriptase Ty1/copia-type" evidence="2">
    <location>
        <begin position="1"/>
        <end position="105"/>
    </location>
</feature>
<protein>
    <recommendedName>
        <fullName evidence="2">Reverse transcriptase Ty1/copia-type domain-containing protein</fullName>
    </recommendedName>
</protein>
<organism evidence="3 4">
    <name type="scientific">Austropuccinia psidii MF-1</name>
    <dbReference type="NCBI Taxonomy" id="1389203"/>
    <lineage>
        <taxon>Eukaryota</taxon>
        <taxon>Fungi</taxon>
        <taxon>Dikarya</taxon>
        <taxon>Basidiomycota</taxon>
        <taxon>Pucciniomycotina</taxon>
        <taxon>Pucciniomycetes</taxon>
        <taxon>Pucciniales</taxon>
        <taxon>Sphaerophragmiaceae</taxon>
        <taxon>Austropuccinia</taxon>
    </lineage>
</organism>
<evidence type="ECO:0000313" key="4">
    <source>
        <dbReference type="Proteomes" id="UP000765509"/>
    </source>
</evidence>
<accession>A0A9Q3FFY5</accession>
<sequence>MKQAGWCWLIFLLEILTRIGFTTMEVNQSLYIFHSGATTVAIWIHVDNGVIASNSQLAVSDFKWQICAEMEIKWHDTISQVLGLECAVGEGEGTIAQKWLTSGILDTYPQAIIKTDSPLPVLSANTSNLKDTIPFGHWLSR</sequence>
<evidence type="ECO:0000256" key="1">
    <source>
        <dbReference type="SAM" id="SignalP"/>
    </source>
</evidence>
<dbReference type="InterPro" id="IPR013103">
    <property type="entry name" value="RVT_2"/>
</dbReference>
<keyword evidence="1" id="KW-0732">Signal</keyword>
<dbReference type="EMBL" id="AVOT02042797">
    <property type="protein sequence ID" value="MBW0538234.1"/>
    <property type="molecule type" value="Genomic_DNA"/>
</dbReference>
<reference evidence="3" key="1">
    <citation type="submission" date="2021-03" db="EMBL/GenBank/DDBJ databases">
        <title>Draft genome sequence of rust myrtle Austropuccinia psidii MF-1, a brazilian biotype.</title>
        <authorList>
            <person name="Quecine M.C."/>
            <person name="Pachon D.M.R."/>
            <person name="Bonatelli M.L."/>
            <person name="Correr F.H."/>
            <person name="Franceschini L.M."/>
            <person name="Leite T.F."/>
            <person name="Margarido G.R.A."/>
            <person name="Almeida C.A."/>
            <person name="Ferrarezi J.A."/>
            <person name="Labate C.A."/>
        </authorList>
    </citation>
    <scope>NUCLEOTIDE SEQUENCE</scope>
    <source>
        <strain evidence="3">MF-1</strain>
    </source>
</reference>
<dbReference type="Pfam" id="PF07727">
    <property type="entry name" value="RVT_2"/>
    <property type="match status" value="1"/>
</dbReference>
<comment type="caution">
    <text evidence="3">The sequence shown here is derived from an EMBL/GenBank/DDBJ whole genome shotgun (WGS) entry which is preliminary data.</text>
</comment>
<feature type="signal peptide" evidence="1">
    <location>
        <begin position="1"/>
        <end position="24"/>
    </location>
</feature>
<gene>
    <name evidence="3" type="ORF">O181_077949</name>
</gene>